<proteinExistence type="predicted"/>
<dbReference type="NCBIfam" id="NF033504">
    <property type="entry name" value="Ni_dep_LarA"/>
    <property type="match status" value="1"/>
</dbReference>
<feature type="domain" description="LarA-like N-terminal" evidence="1">
    <location>
        <begin position="7"/>
        <end position="211"/>
    </location>
</feature>
<evidence type="ECO:0000259" key="2">
    <source>
        <dbReference type="Pfam" id="PF21113"/>
    </source>
</evidence>
<dbReference type="Gene3D" id="3.40.50.11440">
    <property type="match status" value="1"/>
</dbReference>
<dbReference type="InterPro" id="IPR048068">
    <property type="entry name" value="LarA-like"/>
</dbReference>
<reference evidence="3" key="1">
    <citation type="submission" date="2022-09" db="EMBL/GenBank/DDBJ databases">
        <title>Actin cytoskeleton and complex cell architecture in an #Asgard archaeon.</title>
        <authorList>
            <person name="Ponce Toledo R.I."/>
            <person name="Schleper C."/>
            <person name="Rodrigues Oliveira T."/>
            <person name="Wollweber F."/>
            <person name="Xu J."/>
            <person name="Rittmann S."/>
            <person name="Klingl A."/>
            <person name="Pilhofer M."/>
        </authorList>
    </citation>
    <scope>NUCLEOTIDE SEQUENCE</scope>
    <source>
        <strain evidence="3">B-35</strain>
    </source>
</reference>
<dbReference type="EMBL" id="CP104013">
    <property type="protein sequence ID" value="UYP45480.1"/>
    <property type="molecule type" value="Genomic_DNA"/>
</dbReference>
<dbReference type="PANTHER" id="PTHR33171">
    <property type="entry name" value="LAR_N DOMAIN-CONTAINING PROTEIN"/>
    <property type="match status" value="1"/>
</dbReference>
<gene>
    <name evidence="3" type="ORF">NEF87_001765</name>
</gene>
<evidence type="ECO:0000313" key="4">
    <source>
        <dbReference type="Proteomes" id="UP001208689"/>
    </source>
</evidence>
<organism evidence="3 4">
    <name type="scientific">Candidatus Lokiarchaeum ossiferum</name>
    <dbReference type="NCBI Taxonomy" id="2951803"/>
    <lineage>
        <taxon>Archaea</taxon>
        <taxon>Promethearchaeati</taxon>
        <taxon>Promethearchaeota</taxon>
        <taxon>Promethearchaeia</taxon>
        <taxon>Promethearchaeales</taxon>
        <taxon>Promethearchaeaceae</taxon>
        <taxon>Candidatus Lokiarchaeum</taxon>
    </lineage>
</organism>
<dbReference type="InterPro" id="IPR047926">
    <property type="entry name" value="Ni_dep_LarA"/>
</dbReference>
<dbReference type="Pfam" id="PF21113">
    <property type="entry name" value="LarA_C"/>
    <property type="match status" value="1"/>
</dbReference>
<accession>A0ABY6HPN6</accession>
<dbReference type="PANTHER" id="PTHR33171:SF17">
    <property type="entry name" value="LARA-LIKE N-TERMINAL DOMAIN-CONTAINING PROTEIN"/>
    <property type="match status" value="1"/>
</dbReference>
<dbReference type="InterPro" id="IPR048520">
    <property type="entry name" value="LarA_C"/>
</dbReference>
<dbReference type="InterPro" id="IPR043166">
    <property type="entry name" value="LarA-like_C"/>
</dbReference>
<sequence>MKVHMAYGTEGIEFEIDDNITAEVVKAAMETPLDDPKQAIVEACEKPLFCPPLRNLLAKRKDGKICIVISDSTRPVPSKLIIEALIEIFAEYKILDEDIQILIATGLHRKSTPKEMKQMLGNDIRFRFDIINHVAKDMDTLEYLGENKFGNPIYINKTYLEAEIKIITGYVEPHFFAGFSGGRKAIVPGIAGSETIAHNHCKENIGSEKARFGILKDNPIYEDAIDIAKKTEIKPDFMINVCINPAHQITKVIAGALQSHQELVMYQERLCFHRITERYDVVICGNGGFPLDLDLYQAVKSMAIGELGVKQGGTIITVNECRDGVGHPKFEEMINLGLTPTEFLDQLNSGKITCLDQWESQVLARVLEQFQVFIISSITKAKLGNMGLKYAASVEEALDLCQQHYGPQMRVLILPDGPMMLPKVQ</sequence>
<evidence type="ECO:0000259" key="1">
    <source>
        <dbReference type="Pfam" id="PF09861"/>
    </source>
</evidence>
<dbReference type="Pfam" id="PF09861">
    <property type="entry name" value="Lar_N"/>
    <property type="match status" value="1"/>
</dbReference>
<evidence type="ECO:0008006" key="5">
    <source>
        <dbReference type="Google" id="ProtNLM"/>
    </source>
</evidence>
<dbReference type="Proteomes" id="UP001208689">
    <property type="component" value="Chromosome"/>
</dbReference>
<dbReference type="InterPro" id="IPR018657">
    <property type="entry name" value="LarA-like_N"/>
</dbReference>
<evidence type="ECO:0000313" key="3">
    <source>
        <dbReference type="EMBL" id="UYP45480.1"/>
    </source>
</evidence>
<protein>
    <recommendedName>
        <fullName evidence="5">Nickel-dependent lactate racemase</fullName>
    </recommendedName>
</protein>
<keyword evidence="4" id="KW-1185">Reference proteome</keyword>
<feature type="domain" description="Lactate racemase C-terminal" evidence="2">
    <location>
        <begin position="278"/>
        <end position="417"/>
    </location>
</feature>
<dbReference type="Gene3D" id="3.90.226.30">
    <property type="match status" value="1"/>
</dbReference>
<name>A0ABY6HPN6_9ARCH</name>